<dbReference type="RefSeq" id="WP_188563018.1">
    <property type="nucleotide sequence ID" value="NZ_BMGY01000035.1"/>
</dbReference>
<keyword evidence="3" id="KW-1185">Reference proteome</keyword>
<organism evidence="2 3">
    <name type="scientific">Hymenobacter frigidus</name>
    <dbReference type="NCBI Taxonomy" id="1524095"/>
    <lineage>
        <taxon>Bacteria</taxon>
        <taxon>Pseudomonadati</taxon>
        <taxon>Bacteroidota</taxon>
        <taxon>Cytophagia</taxon>
        <taxon>Cytophagales</taxon>
        <taxon>Hymenobacteraceae</taxon>
        <taxon>Hymenobacter</taxon>
    </lineage>
</organism>
<feature type="signal peptide" evidence="1">
    <location>
        <begin position="1"/>
        <end position="24"/>
    </location>
</feature>
<evidence type="ECO:0000256" key="1">
    <source>
        <dbReference type="SAM" id="SignalP"/>
    </source>
</evidence>
<accession>A0ABQ2AD24</accession>
<name>A0ABQ2AD24_9BACT</name>
<proteinExistence type="predicted"/>
<dbReference type="EMBL" id="BMGY01000035">
    <property type="protein sequence ID" value="GGH88870.1"/>
    <property type="molecule type" value="Genomic_DNA"/>
</dbReference>
<keyword evidence="1" id="KW-0732">Signal</keyword>
<comment type="caution">
    <text evidence="2">The sequence shown here is derived from an EMBL/GenBank/DDBJ whole genome shotgun (WGS) entry which is preliminary data.</text>
</comment>
<dbReference type="Proteomes" id="UP000637774">
    <property type="component" value="Unassembled WGS sequence"/>
</dbReference>
<feature type="chain" id="PRO_5046612752" evidence="1">
    <location>
        <begin position="25"/>
        <end position="194"/>
    </location>
</feature>
<protein>
    <submittedName>
        <fullName evidence="2">Uncharacterized protein</fullName>
    </submittedName>
</protein>
<evidence type="ECO:0000313" key="3">
    <source>
        <dbReference type="Proteomes" id="UP000637774"/>
    </source>
</evidence>
<dbReference type="PROSITE" id="PS51257">
    <property type="entry name" value="PROKAR_LIPOPROTEIN"/>
    <property type="match status" value="1"/>
</dbReference>
<gene>
    <name evidence="2" type="ORF">GCM10011495_31140</name>
</gene>
<evidence type="ECO:0000313" key="2">
    <source>
        <dbReference type="EMBL" id="GGH88870.1"/>
    </source>
</evidence>
<reference evidence="3" key="1">
    <citation type="journal article" date="2019" name="Int. J. Syst. Evol. Microbiol.">
        <title>The Global Catalogue of Microorganisms (GCM) 10K type strain sequencing project: providing services to taxonomists for standard genome sequencing and annotation.</title>
        <authorList>
            <consortium name="The Broad Institute Genomics Platform"/>
            <consortium name="The Broad Institute Genome Sequencing Center for Infectious Disease"/>
            <person name="Wu L."/>
            <person name="Ma J."/>
        </authorList>
    </citation>
    <scope>NUCLEOTIDE SEQUENCE [LARGE SCALE GENOMIC DNA]</scope>
    <source>
        <strain evidence="3">CGMCC 1.14966</strain>
    </source>
</reference>
<sequence>MKNFLSRLAGLLAGLWLLGCQKSAPEPTFTLPAATAVGANTLGFEVDGRVWVNYGRACFGLLGGRCQDNVLRGQSHTFRGVRSLSVTAGLITPSHQEDFALSIDTLRGPGTYLAGPPPASWPPDAVGTGANGISLTEGRLNQHSVSRANATRIVLTRVDTLHRIVSGTFEGRLEDGFHPGTYVAIHNGRFDITY</sequence>